<dbReference type="AlphaFoldDB" id="A0A3M7QTA6"/>
<feature type="region of interest" description="Disordered" evidence="1">
    <location>
        <begin position="156"/>
        <end position="220"/>
    </location>
</feature>
<feature type="compositionally biased region" description="Low complexity" evidence="1">
    <location>
        <begin position="168"/>
        <end position="184"/>
    </location>
</feature>
<keyword evidence="4" id="KW-1185">Reference proteome</keyword>
<organism evidence="3 4">
    <name type="scientific">Brachionus plicatilis</name>
    <name type="common">Marine rotifer</name>
    <name type="synonym">Brachionus muelleri</name>
    <dbReference type="NCBI Taxonomy" id="10195"/>
    <lineage>
        <taxon>Eukaryota</taxon>
        <taxon>Metazoa</taxon>
        <taxon>Spiralia</taxon>
        <taxon>Gnathifera</taxon>
        <taxon>Rotifera</taxon>
        <taxon>Eurotatoria</taxon>
        <taxon>Monogononta</taxon>
        <taxon>Pseudotrocha</taxon>
        <taxon>Ploima</taxon>
        <taxon>Brachionidae</taxon>
        <taxon>Brachionus</taxon>
    </lineage>
</organism>
<dbReference type="Proteomes" id="UP000276133">
    <property type="component" value="Unassembled WGS sequence"/>
</dbReference>
<accession>A0A3M7QTA6</accession>
<protein>
    <submittedName>
        <fullName evidence="3">Uncharacterized protein</fullName>
    </submittedName>
</protein>
<feature type="transmembrane region" description="Helical" evidence="2">
    <location>
        <begin position="6"/>
        <end position="31"/>
    </location>
</feature>
<feature type="compositionally biased region" description="Basic residues" evidence="1">
    <location>
        <begin position="187"/>
        <end position="207"/>
    </location>
</feature>
<gene>
    <name evidence="3" type="ORF">BpHYR1_029442</name>
</gene>
<keyword evidence="2" id="KW-1133">Transmembrane helix</keyword>
<evidence type="ECO:0000313" key="4">
    <source>
        <dbReference type="Proteomes" id="UP000276133"/>
    </source>
</evidence>
<dbReference type="OrthoDB" id="10548812at2759"/>
<keyword evidence="2" id="KW-0812">Transmembrane</keyword>
<name>A0A3M7QTA6_BRAPC</name>
<sequence length="359" mass="40847">MSSYHIVNAIWVGIFPMLAVMILIGILFYFLCCLNQIKNRIVHNRKRRALKRSRLNSVDKRVHDSLDDQDYSSPKPDRSKLFLDLKKDHSQEKKINRKSGSAGDLYMAQPDTPVDCLVVQELSESPKSLYSRMQSLTNLKNVNKPDNQISSVDIQQNENDSSANSWHDNSFNDYDNESSSSSFSKSHEHRKHFRDKIKKKKETKKSKSSNQLRLVNFKKKSGDYHKNNRLSSDIDYGDELFNDDDSLSSTGFSGSQTKSVLMLFKYDTRLPGVRESETGASLSFKDTKRKLIQNSITLNSLNRSRAVNLNSIPKTKSAGFENSKIADSSSLSDMDPDDSLLRDILIKTPKLSAKKNLSF</sequence>
<feature type="compositionally biased region" description="Polar residues" evidence="1">
    <location>
        <begin position="156"/>
        <end position="167"/>
    </location>
</feature>
<reference evidence="3 4" key="1">
    <citation type="journal article" date="2018" name="Sci. Rep.">
        <title>Genomic signatures of local adaptation to the degree of environmental predictability in rotifers.</title>
        <authorList>
            <person name="Franch-Gras L."/>
            <person name="Hahn C."/>
            <person name="Garcia-Roger E.M."/>
            <person name="Carmona M.J."/>
            <person name="Serra M."/>
            <person name="Gomez A."/>
        </authorList>
    </citation>
    <scope>NUCLEOTIDE SEQUENCE [LARGE SCALE GENOMIC DNA]</scope>
    <source>
        <strain evidence="3">HYR1</strain>
    </source>
</reference>
<proteinExistence type="predicted"/>
<evidence type="ECO:0000313" key="3">
    <source>
        <dbReference type="EMBL" id="RNA14291.1"/>
    </source>
</evidence>
<keyword evidence="2" id="KW-0472">Membrane</keyword>
<comment type="caution">
    <text evidence="3">The sequence shown here is derived from an EMBL/GenBank/DDBJ whole genome shotgun (WGS) entry which is preliminary data.</text>
</comment>
<evidence type="ECO:0000256" key="1">
    <source>
        <dbReference type="SAM" id="MobiDB-lite"/>
    </source>
</evidence>
<dbReference type="EMBL" id="REGN01005215">
    <property type="protein sequence ID" value="RNA14291.1"/>
    <property type="molecule type" value="Genomic_DNA"/>
</dbReference>
<evidence type="ECO:0000256" key="2">
    <source>
        <dbReference type="SAM" id="Phobius"/>
    </source>
</evidence>